<dbReference type="AlphaFoldDB" id="A0A5J5AVH4"/>
<gene>
    <name evidence="4" type="ORF">F0562_031807</name>
</gene>
<dbReference type="Pfam" id="PF12819">
    <property type="entry name" value="Malectin_like"/>
    <property type="match status" value="1"/>
</dbReference>
<organism evidence="4 5">
    <name type="scientific">Nyssa sinensis</name>
    <dbReference type="NCBI Taxonomy" id="561372"/>
    <lineage>
        <taxon>Eukaryota</taxon>
        <taxon>Viridiplantae</taxon>
        <taxon>Streptophyta</taxon>
        <taxon>Embryophyta</taxon>
        <taxon>Tracheophyta</taxon>
        <taxon>Spermatophyta</taxon>
        <taxon>Magnoliopsida</taxon>
        <taxon>eudicotyledons</taxon>
        <taxon>Gunneridae</taxon>
        <taxon>Pentapetalae</taxon>
        <taxon>asterids</taxon>
        <taxon>Cornales</taxon>
        <taxon>Nyssaceae</taxon>
        <taxon>Nyssa</taxon>
    </lineage>
</organism>
<comment type="subcellular location">
    <subcellularLocation>
        <location evidence="1">Membrane</location>
        <topology evidence="1">Single-pass membrane protein</topology>
    </subcellularLocation>
</comment>
<dbReference type="InterPro" id="IPR024788">
    <property type="entry name" value="Malectin-like_Carb-bd_dom"/>
</dbReference>
<feature type="transmembrane region" description="Helical" evidence="2">
    <location>
        <begin position="241"/>
        <end position="258"/>
    </location>
</feature>
<evidence type="ECO:0000256" key="2">
    <source>
        <dbReference type="SAM" id="Phobius"/>
    </source>
</evidence>
<dbReference type="OrthoDB" id="2017114at2759"/>
<sequence length="259" mass="28726">MWATIDTASNGGDPVYHEAIYVTHGSGLLKLCLVETEKGKVPFISSIEVVPLTLSLYPRMETSAIFHLVTRTNFGGDEIRFTGPLTEEKYNRIWTRGETPSYIKVYTSSNVNNLENDPPSDLLSNSIRPLVVSDPIILTVDFPQLTPQPAYFVLYFSELEYSSNPIGARIMQIKINGQYEQTVVAPEYGHCKVVTIYPVMVVGPTINITLASTGVSTLPPMIAGMEVFTKQANGSNGTRRHFCFVFMFVHVISLVLLLV</sequence>
<name>A0A5J5AVH4_9ASTE</name>
<dbReference type="Proteomes" id="UP000325577">
    <property type="component" value="Linkage Group LG18"/>
</dbReference>
<dbReference type="EMBL" id="CM018041">
    <property type="protein sequence ID" value="KAA8534290.1"/>
    <property type="molecule type" value="Genomic_DNA"/>
</dbReference>
<evidence type="ECO:0000313" key="5">
    <source>
        <dbReference type="Proteomes" id="UP000325577"/>
    </source>
</evidence>
<protein>
    <recommendedName>
        <fullName evidence="3">Malectin-like domain-containing protein</fullName>
    </recommendedName>
</protein>
<proteinExistence type="predicted"/>
<accession>A0A5J5AVH4</accession>
<reference evidence="4 5" key="1">
    <citation type="submission" date="2019-09" db="EMBL/GenBank/DDBJ databases">
        <title>A chromosome-level genome assembly of the Chinese tupelo Nyssa sinensis.</title>
        <authorList>
            <person name="Yang X."/>
            <person name="Kang M."/>
            <person name="Yang Y."/>
            <person name="Xiong H."/>
            <person name="Wang M."/>
            <person name="Zhang Z."/>
            <person name="Wang Z."/>
            <person name="Wu H."/>
            <person name="Ma T."/>
            <person name="Liu J."/>
            <person name="Xi Z."/>
        </authorList>
    </citation>
    <scope>NUCLEOTIDE SEQUENCE [LARGE SCALE GENOMIC DNA]</scope>
    <source>
        <strain evidence="4">J267</strain>
        <tissue evidence="4">Leaf</tissue>
    </source>
</reference>
<evidence type="ECO:0000313" key="4">
    <source>
        <dbReference type="EMBL" id="KAA8534290.1"/>
    </source>
</evidence>
<keyword evidence="2" id="KW-1133">Transmembrane helix</keyword>
<keyword evidence="5" id="KW-1185">Reference proteome</keyword>
<feature type="domain" description="Malectin-like" evidence="3">
    <location>
        <begin position="1"/>
        <end position="229"/>
    </location>
</feature>
<dbReference type="PANTHER" id="PTHR45631">
    <property type="entry name" value="OS07G0107800 PROTEIN-RELATED"/>
    <property type="match status" value="1"/>
</dbReference>
<keyword evidence="2" id="KW-0812">Transmembrane</keyword>
<dbReference type="Gene3D" id="2.60.120.430">
    <property type="entry name" value="Galactose-binding lectin"/>
    <property type="match status" value="1"/>
</dbReference>
<evidence type="ECO:0000259" key="3">
    <source>
        <dbReference type="Pfam" id="PF12819"/>
    </source>
</evidence>
<keyword evidence="2" id="KW-0472">Membrane</keyword>
<evidence type="ECO:0000256" key="1">
    <source>
        <dbReference type="ARBA" id="ARBA00004167"/>
    </source>
</evidence>
<dbReference type="PANTHER" id="PTHR45631:SF44">
    <property type="entry name" value="CARBOHYDRATE-BINDING PROTEIN OF THE ER PROTEIN"/>
    <property type="match status" value="1"/>
</dbReference>
<dbReference type="GO" id="GO:0016020">
    <property type="term" value="C:membrane"/>
    <property type="evidence" value="ECO:0007669"/>
    <property type="project" value="UniProtKB-SubCell"/>
</dbReference>